<accession>A0A4P6HMV2</accession>
<feature type="modified residue" description="4-aspartylphosphate" evidence="8">
    <location>
        <position position="57"/>
    </location>
</feature>
<dbReference type="SMART" id="SM00448">
    <property type="entry name" value="REC"/>
    <property type="match status" value="1"/>
</dbReference>
<dbReference type="RefSeq" id="WP_129354132.1">
    <property type="nucleotide sequence ID" value="NZ_CP026538.1"/>
</dbReference>
<dbReference type="AlphaFoldDB" id="A0A4P6HMV2"/>
<dbReference type="GO" id="GO:0004673">
    <property type="term" value="F:protein histidine kinase activity"/>
    <property type="evidence" value="ECO:0007669"/>
    <property type="project" value="UniProtKB-EC"/>
</dbReference>
<dbReference type="PANTHER" id="PTHR41523">
    <property type="entry name" value="TWO-COMPONENT SYSTEM SENSOR PROTEIN"/>
    <property type="match status" value="1"/>
</dbReference>
<evidence type="ECO:0000259" key="10">
    <source>
        <dbReference type="PROSITE" id="PS50110"/>
    </source>
</evidence>
<evidence type="ECO:0000256" key="2">
    <source>
        <dbReference type="ARBA" id="ARBA00012438"/>
    </source>
</evidence>
<dbReference type="OrthoDB" id="5342753at2"/>
<evidence type="ECO:0000256" key="8">
    <source>
        <dbReference type="PROSITE-ProRule" id="PRU00169"/>
    </source>
</evidence>
<dbReference type="Proteomes" id="UP000293296">
    <property type="component" value="Chromosome"/>
</dbReference>
<dbReference type="Pfam" id="PF02518">
    <property type="entry name" value="HATPase_c"/>
    <property type="match status" value="1"/>
</dbReference>
<sequence length="363" mass="39640">MTDAPKTTILTMDDAEILREAMAAYLENHGYRVLQAADGREGLEIFEAARPDLVLIDLRMPVLGGMEVLARLREAAPDTPTIVVSGTGLLQDALEAIRLGAWDFITKPMADMAVLLHAVDKALDRARLINENRRHREHLESEIARRTLALERSLEEKKVLLAEIHHRVKNNLQIILGLVAIQAEEADSDAERERFSRLETRVRSMALIHQQLYKHGDLSTIDMAEYAQALIGSLVAIFRHAMAGVEVVCDCQPFQLGLGKAVPCGLLLNELVSNACKHAFAPGQGGRLTIRMALENGQAAIEVADDGRGPGPDFSLETAQTMGMTLVRELTRQLEGIIRRLPGPGLHLAVAFPVGQGGAKPAS</sequence>
<reference evidence="11 12" key="1">
    <citation type="submission" date="2018-02" db="EMBL/GenBank/DDBJ databases">
        <title>Genome sequence of Desulfovibrio carbinolicus DSM 3852.</title>
        <authorList>
            <person name="Wilbanks E."/>
            <person name="Skennerton C.T."/>
            <person name="Orphan V.J."/>
        </authorList>
    </citation>
    <scope>NUCLEOTIDE SEQUENCE [LARGE SCALE GENOMIC DNA]</scope>
    <source>
        <strain evidence="11 12">DSM 3852</strain>
    </source>
</reference>
<dbReference type="KEGG" id="dcb:C3Y92_15555"/>
<dbReference type="Gene3D" id="3.40.50.2300">
    <property type="match status" value="1"/>
</dbReference>
<evidence type="ECO:0000256" key="4">
    <source>
        <dbReference type="ARBA" id="ARBA00022679"/>
    </source>
</evidence>
<dbReference type="InterPro" id="IPR036890">
    <property type="entry name" value="HATPase_C_sf"/>
</dbReference>
<dbReference type="Pfam" id="PF07568">
    <property type="entry name" value="HisKA_2"/>
    <property type="match status" value="1"/>
</dbReference>
<dbReference type="SUPFAM" id="SSF55874">
    <property type="entry name" value="ATPase domain of HSP90 chaperone/DNA topoisomerase II/histidine kinase"/>
    <property type="match status" value="1"/>
</dbReference>
<evidence type="ECO:0000313" key="12">
    <source>
        <dbReference type="Proteomes" id="UP000293296"/>
    </source>
</evidence>
<protein>
    <recommendedName>
        <fullName evidence="2">histidine kinase</fullName>
        <ecNumber evidence="2">2.7.13.3</ecNumber>
    </recommendedName>
</protein>
<dbReference type="GO" id="GO:0000160">
    <property type="term" value="P:phosphorelay signal transduction system"/>
    <property type="evidence" value="ECO:0007669"/>
    <property type="project" value="InterPro"/>
</dbReference>
<feature type="domain" description="Histidine kinase" evidence="9">
    <location>
        <begin position="163"/>
        <end position="356"/>
    </location>
</feature>
<keyword evidence="6" id="KW-0418">Kinase</keyword>
<dbReference type="InterPro" id="IPR001789">
    <property type="entry name" value="Sig_transdc_resp-reg_receiver"/>
</dbReference>
<dbReference type="InterPro" id="IPR011006">
    <property type="entry name" value="CheY-like_superfamily"/>
</dbReference>
<dbReference type="Gene3D" id="3.30.565.10">
    <property type="entry name" value="Histidine kinase-like ATPase, C-terminal domain"/>
    <property type="match status" value="1"/>
</dbReference>
<keyword evidence="3 8" id="KW-0597">Phosphoprotein</keyword>
<keyword evidence="7" id="KW-0067">ATP-binding</keyword>
<dbReference type="PROSITE" id="PS50110">
    <property type="entry name" value="RESPONSE_REGULATORY"/>
    <property type="match status" value="1"/>
</dbReference>
<dbReference type="InterPro" id="IPR005467">
    <property type="entry name" value="His_kinase_dom"/>
</dbReference>
<evidence type="ECO:0000256" key="1">
    <source>
        <dbReference type="ARBA" id="ARBA00000085"/>
    </source>
</evidence>
<dbReference type="SMART" id="SM00387">
    <property type="entry name" value="HATPase_c"/>
    <property type="match status" value="1"/>
</dbReference>
<keyword evidence="12" id="KW-1185">Reference proteome</keyword>
<organism evidence="11 12">
    <name type="scientific">Solidesulfovibrio carbinolicus</name>
    <dbReference type="NCBI Taxonomy" id="296842"/>
    <lineage>
        <taxon>Bacteria</taxon>
        <taxon>Pseudomonadati</taxon>
        <taxon>Thermodesulfobacteriota</taxon>
        <taxon>Desulfovibrionia</taxon>
        <taxon>Desulfovibrionales</taxon>
        <taxon>Desulfovibrionaceae</taxon>
        <taxon>Solidesulfovibrio</taxon>
    </lineage>
</organism>
<evidence type="ECO:0000313" key="11">
    <source>
        <dbReference type="EMBL" id="QAZ68567.1"/>
    </source>
</evidence>
<dbReference type="SUPFAM" id="SSF52172">
    <property type="entry name" value="CheY-like"/>
    <property type="match status" value="1"/>
</dbReference>
<dbReference type="PANTHER" id="PTHR41523:SF8">
    <property type="entry name" value="ETHYLENE RESPONSE SENSOR PROTEIN"/>
    <property type="match status" value="1"/>
</dbReference>
<feature type="domain" description="Response regulatory" evidence="10">
    <location>
        <begin position="8"/>
        <end position="122"/>
    </location>
</feature>
<keyword evidence="5" id="KW-0547">Nucleotide-binding</keyword>
<evidence type="ECO:0000256" key="5">
    <source>
        <dbReference type="ARBA" id="ARBA00022741"/>
    </source>
</evidence>
<dbReference type="EC" id="2.7.13.3" evidence="2"/>
<keyword evidence="4" id="KW-0808">Transferase</keyword>
<gene>
    <name evidence="11" type="ORF">C3Y92_15555</name>
</gene>
<dbReference type="Gene3D" id="3.30.450.20">
    <property type="entry name" value="PAS domain"/>
    <property type="match status" value="1"/>
</dbReference>
<evidence type="ECO:0000256" key="3">
    <source>
        <dbReference type="ARBA" id="ARBA00022553"/>
    </source>
</evidence>
<dbReference type="InterPro" id="IPR003594">
    <property type="entry name" value="HATPase_dom"/>
</dbReference>
<name>A0A4P6HMV2_9BACT</name>
<dbReference type="GO" id="GO:0005524">
    <property type="term" value="F:ATP binding"/>
    <property type="evidence" value="ECO:0007669"/>
    <property type="project" value="UniProtKB-KW"/>
</dbReference>
<proteinExistence type="predicted"/>
<dbReference type="EMBL" id="CP026538">
    <property type="protein sequence ID" value="QAZ68567.1"/>
    <property type="molecule type" value="Genomic_DNA"/>
</dbReference>
<dbReference type="InterPro" id="IPR049510">
    <property type="entry name" value="RssB-like_REC"/>
</dbReference>
<evidence type="ECO:0000256" key="6">
    <source>
        <dbReference type="ARBA" id="ARBA00022777"/>
    </source>
</evidence>
<dbReference type="Pfam" id="PF00072">
    <property type="entry name" value="Response_reg"/>
    <property type="match status" value="1"/>
</dbReference>
<comment type="catalytic activity">
    <reaction evidence="1">
        <text>ATP + protein L-histidine = ADP + protein N-phospho-L-histidine.</text>
        <dbReference type="EC" id="2.7.13.3"/>
    </reaction>
</comment>
<dbReference type="InterPro" id="IPR011495">
    <property type="entry name" value="Sig_transdc_His_kin_sub2_dim/P"/>
</dbReference>
<dbReference type="CDD" id="cd17555">
    <property type="entry name" value="REC_RssB-like"/>
    <property type="match status" value="1"/>
</dbReference>
<evidence type="ECO:0000256" key="7">
    <source>
        <dbReference type="ARBA" id="ARBA00022840"/>
    </source>
</evidence>
<evidence type="ECO:0000259" key="9">
    <source>
        <dbReference type="PROSITE" id="PS50109"/>
    </source>
</evidence>
<dbReference type="PROSITE" id="PS50109">
    <property type="entry name" value="HIS_KIN"/>
    <property type="match status" value="1"/>
</dbReference>